<protein>
    <submittedName>
        <fullName evidence="1">Uncharacterized protein</fullName>
    </submittedName>
</protein>
<name>A0AAV4CGK6_9GAST</name>
<proteinExistence type="predicted"/>
<reference evidence="1 2" key="1">
    <citation type="journal article" date="2021" name="Elife">
        <title>Chloroplast acquisition without the gene transfer in kleptoplastic sea slugs, Plakobranchus ocellatus.</title>
        <authorList>
            <person name="Maeda T."/>
            <person name="Takahashi S."/>
            <person name="Yoshida T."/>
            <person name="Shimamura S."/>
            <person name="Takaki Y."/>
            <person name="Nagai Y."/>
            <person name="Toyoda A."/>
            <person name="Suzuki Y."/>
            <person name="Arimoto A."/>
            <person name="Ishii H."/>
            <person name="Satoh N."/>
            <person name="Nishiyama T."/>
            <person name="Hasebe M."/>
            <person name="Maruyama T."/>
            <person name="Minagawa J."/>
            <person name="Obokata J."/>
            <person name="Shigenobu S."/>
        </authorList>
    </citation>
    <scope>NUCLEOTIDE SEQUENCE [LARGE SCALE GENOMIC DNA]</scope>
</reference>
<keyword evidence="2" id="KW-1185">Reference proteome</keyword>
<comment type="caution">
    <text evidence="1">The sequence shown here is derived from an EMBL/GenBank/DDBJ whole genome shotgun (WGS) entry which is preliminary data.</text>
</comment>
<accession>A0AAV4CGK6</accession>
<evidence type="ECO:0000313" key="2">
    <source>
        <dbReference type="Proteomes" id="UP000735302"/>
    </source>
</evidence>
<sequence>MALKPRTLTHGSQTTDADTWLSDHGRCNMALRPQTLTHGSHTTDAATRLSDHGCWIMVLKPRTLQHVMLHSPVKSSSSTAFLLTDQRLSYPGASLALQLF</sequence>
<dbReference type="Proteomes" id="UP000735302">
    <property type="component" value="Unassembled WGS sequence"/>
</dbReference>
<dbReference type="EMBL" id="BLXT01006238">
    <property type="protein sequence ID" value="GFO30517.1"/>
    <property type="molecule type" value="Genomic_DNA"/>
</dbReference>
<evidence type="ECO:0000313" key="1">
    <source>
        <dbReference type="EMBL" id="GFO30517.1"/>
    </source>
</evidence>
<organism evidence="1 2">
    <name type="scientific">Plakobranchus ocellatus</name>
    <dbReference type="NCBI Taxonomy" id="259542"/>
    <lineage>
        <taxon>Eukaryota</taxon>
        <taxon>Metazoa</taxon>
        <taxon>Spiralia</taxon>
        <taxon>Lophotrochozoa</taxon>
        <taxon>Mollusca</taxon>
        <taxon>Gastropoda</taxon>
        <taxon>Heterobranchia</taxon>
        <taxon>Euthyneura</taxon>
        <taxon>Panpulmonata</taxon>
        <taxon>Sacoglossa</taxon>
        <taxon>Placobranchoidea</taxon>
        <taxon>Plakobranchidae</taxon>
        <taxon>Plakobranchus</taxon>
    </lineage>
</organism>
<gene>
    <name evidence="1" type="ORF">PoB_005702200</name>
</gene>
<dbReference type="AlphaFoldDB" id="A0AAV4CGK6"/>